<protein>
    <submittedName>
        <fullName evidence="1">Uncharacterized protein</fullName>
    </submittedName>
</protein>
<sequence>MERGAIALSRTGLDVMKFWIQCQCRIPSLQTEYELLLYLLEGRVFSVDLWELLIARNLETREEYFLQTPQLAYDSKTLRRAELCLMEKKRYRAQIEVSLCTQAIGTLQELLDSHHQPRSRTSPISETISSKPHASFHPPTMIQDKCTRWLASVSSEFADDPFDEHQSFDEDPDLTADPQHHKSLFIASVSSGVPSALQQFTVPDCPSVLVSGWVDRKARQAYDDARGVELACREELMPTPRDSLDALPEARSPELESRVLRTRMYRARAEVLLFSQAIERANEFETTDGGSSREDTTSKQHPEPDSIDSSSEISSEAGESTVYSDFDFPPFCGPFPGF</sequence>
<gene>
    <name evidence="1" type="ORF">BV22DRAFT_1040676</name>
</gene>
<evidence type="ECO:0000313" key="1">
    <source>
        <dbReference type="EMBL" id="KAH7919657.1"/>
    </source>
</evidence>
<reference evidence="1" key="1">
    <citation type="journal article" date="2021" name="New Phytol.">
        <title>Evolutionary innovations through gain and loss of genes in the ectomycorrhizal Boletales.</title>
        <authorList>
            <person name="Wu G."/>
            <person name="Miyauchi S."/>
            <person name="Morin E."/>
            <person name="Kuo A."/>
            <person name="Drula E."/>
            <person name="Varga T."/>
            <person name="Kohler A."/>
            <person name="Feng B."/>
            <person name="Cao Y."/>
            <person name="Lipzen A."/>
            <person name="Daum C."/>
            <person name="Hundley H."/>
            <person name="Pangilinan J."/>
            <person name="Johnson J."/>
            <person name="Barry K."/>
            <person name="LaButti K."/>
            <person name="Ng V."/>
            <person name="Ahrendt S."/>
            <person name="Min B."/>
            <person name="Choi I.G."/>
            <person name="Park H."/>
            <person name="Plett J.M."/>
            <person name="Magnuson J."/>
            <person name="Spatafora J.W."/>
            <person name="Nagy L.G."/>
            <person name="Henrissat B."/>
            <person name="Grigoriev I.V."/>
            <person name="Yang Z.L."/>
            <person name="Xu J."/>
            <person name="Martin F.M."/>
        </authorList>
    </citation>
    <scope>NUCLEOTIDE SEQUENCE</scope>
    <source>
        <strain evidence="1">KUC20120723A-06</strain>
    </source>
</reference>
<dbReference type="EMBL" id="MU266641">
    <property type="protein sequence ID" value="KAH7919657.1"/>
    <property type="molecule type" value="Genomic_DNA"/>
</dbReference>
<accession>A0ACB8B1X7</accession>
<dbReference type="Proteomes" id="UP000790709">
    <property type="component" value="Unassembled WGS sequence"/>
</dbReference>
<comment type="caution">
    <text evidence="1">The sequence shown here is derived from an EMBL/GenBank/DDBJ whole genome shotgun (WGS) entry which is preliminary data.</text>
</comment>
<keyword evidence="2" id="KW-1185">Reference proteome</keyword>
<proteinExistence type="predicted"/>
<name>A0ACB8B1X7_9AGAM</name>
<organism evidence="1 2">
    <name type="scientific">Leucogyrophana mollusca</name>
    <dbReference type="NCBI Taxonomy" id="85980"/>
    <lineage>
        <taxon>Eukaryota</taxon>
        <taxon>Fungi</taxon>
        <taxon>Dikarya</taxon>
        <taxon>Basidiomycota</taxon>
        <taxon>Agaricomycotina</taxon>
        <taxon>Agaricomycetes</taxon>
        <taxon>Agaricomycetidae</taxon>
        <taxon>Boletales</taxon>
        <taxon>Boletales incertae sedis</taxon>
        <taxon>Leucogyrophana</taxon>
    </lineage>
</organism>
<evidence type="ECO:0000313" key="2">
    <source>
        <dbReference type="Proteomes" id="UP000790709"/>
    </source>
</evidence>